<dbReference type="PANTHER" id="PTHR46438:SF11">
    <property type="entry name" value="LIPASE-RELATED"/>
    <property type="match status" value="1"/>
</dbReference>
<dbReference type="Gene3D" id="3.40.50.1820">
    <property type="entry name" value="alpha/beta hydrolase"/>
    <property type="match status" value="1"/>
</dbReference>
<dbReference type="EMBL" id="CP033133">
    <property type="protein sequence ID" value="AYO53637.1"/>
    <property type="molecule type" value="Genomic_DNA"/>
</dbReference>
<feature type="domain" description="AB hydrolase-1" evidence="1">
    <location>
        <begin position="29"/>
        <end position="263"/>
    </location>
</feature>
<dbReference type="GO" id="GO:0016787">
    <property type="term" value="F:hydrolase activity"/>
    <property type="evidence" value="ECO:0007669"/>
    <property type="project" value="UniProtKB-KW"/>
</dbReference>
<dbReference type="AlphaFoldDB" id="A0A3G2T1C2"/>
<dbReference type="Proteomes" id="UP000279962">
    <property type="component" value="Chromosome"/>
</dbReference>
<protein>
    <submittedName>
        <fullName evidence="2">Alpha/beta fold hydrolase</fullName>
    </submittedName>
</protein>
<name>A0A3G2T1C2_9GAMM</name>
<dbReference type="RefSeq" id="WP_087553323.1">
    <property type="nucleotide sequence ID" value="NZ_CP033133.1"/>
</dbReference>
<dbReference type="PANTHER" id="PTHR46438">
    <property type="entry name" value="ALPHA/BETA-HYDROLASES SUPERFAMILY PROTEIN"/>
    <property type="match status" value="1"/>
</dbReference>
<sequence length="272" mass="30055">MEQLNPNSNFVDVDGVKIHYSQFGSGPYLVWLHGGGPGANGVSNYSKNFPFFENFTNIIFDLPRYGQSDKPVINGSFFQALGEYIYKALKALNIQKASFVGNSLGGATAIKVAQLDESIVDKLILMAPGGLSGKDSTLSPALLLMLKALGGDPSQENVYGFLKQIAYDQSLLTEELLHARYSDAQNLEVISTARQSNFLPENLLPILEDIKAPTLLIWGKQDAVLPIEGGYKAVEKLENCELRAISKCGHWVQFEYPEWFNQAVQQFLTTNR</sequence>
<evidence type="ECO:0000313" key="3">
    <source>
        <dbReference type="Proteomes" id="UP000279962"/>
    </source>
</evidence>
<evidence type="ECO:0000313" key="2">
    <source>
        <dbReference type="EMBL" id="AYO53637.1"/>
    </source>
</evidence>
<dbReference type="PRINTS" id="PR00111">
    <property type="entry name" value="ABHYDROLASE"/>
</dbReference>
<dbReference type="PRINTS" id="PR00412">
    <property type="entry name" value="EPOXHYDRLASE"/>
</dbReference>
<keyword evidence="2" id="KW-0378">Hydrolase</keyword>
<dbReference type="Pfam" id="PF12697">
    <property type="entry name" value="Abhydrolase_6"/>
    <property type="match status" value="1"/>
</dbReference>
<dbReference type="SUPFAM" id="SSF53474">
    <property type="entry name" value="alpha/beta-Hydrolases"/>
    <property type="match status" value="1"/>
</dbReference>
<dbReference type="InterPro" id="IPR000639">
    <property type="entry name" value="Epox_hydrolase-like"/>
</dbReference>
<accession>A0A3G2T1C2</accession>
<gene>
    <name evidence="2" type="ORF">CDG68_08320</name>
</gene>
<proteinExistence type="predicted"/>
<reference evidence="2 3" key="1">
    <citation type="submission" date="2018-10" db="EMBL/GenBank/DDBJ databases">
        <title>The complete genome of Acinetobacter wuhouensis strain WCHAW010062.</title>
        <authorList>
            <person name="Hu Y."/>
            <person name="Long H."/>
            <person name="Feng Y."/>
            <person name="Zong Z."/>
        </authorList>
    </citation>
    <scope>NUCLEOTIDE SEQUENCE [LARGE SCALE GENOMIC DNA]</scope>
    <source>
        <strain evidence="2 3">WCHAW010062</strain>
    </source>
</reference>
<dbReference type="InterPro" id="IPR029058">
    <property type="entry name" value="AB_hydrolase_fold"/>
</dbReference>
<organism evidence="2 3">
    <name type="scientific">Acinetobacter wuhouensis</name>
    <dbReference type="NCBI Taxonomy" id="1879050"/>
    <lineage>
        <taxon>Bacteria</taxon>
        <taxon>Pseudomonadati</taxon>
        <taxon>Pseudomonadota</taxon>
        <taxon>Gammaproteobacteria</taxon>
        <taxon>Moraxellales</taxon>
        <taxon>Moraxellaceae</taxon>
        <taxon>Acinetobacter</taxon>
    </lineage>
</organism>
<evidence type="ECO:0000259" key="1">
    <source>
        <dbReference type="Pfam" id="PF12697"/>
    </source>
</evidence>
<dbReference type="InterPro" id="IPR000073">
    <property type="entry name" value="AB_hydrolase_1"/>
</dbReference>